<evidence type="ECO:0000256" key="7">
    <source>
        <dbReference type="ARBA" id="ARBA00038291"/>
    </source>
</evidence>
<sequence length="931" mass="104396">MEGDTPTKRTLGGRGALVLKALENKGKQLQQATSGAPSQAVVPPLLSGAKGVAGEAAALSPALQGDGLPKPQSMSRGALLSQVLQKRASFRGSPTSSSHSSGDETKTKPGIARGSTALLAAKMVGSFTTQPGALPLQSSSDAMSPPPCKDEVAAAAESIQLISVSESEQDPVKQHGTTGTKFSGTGNWIRLSREEDKAIFQYEVKFEPQVDALNVRFRLLNSFKEQLGSAKTFDGNMLWLPIRLPKEIVLFETTNQQTNEKITLKIIYKKKVKMDECVQFYNVLFNRIMRKLKMSKIGNNYYSPGGSVLVPQHKLEIWPGYVTSVSHREDGLMICVDVSHRVLRTETCYEVMGALCQKHRGNFKDAITSTLIGCVVLTRYNNKTYRIDDVLFDQNPTCTFTNYDGKEVKYVDYYQDTYGIKIKDVKQPLLCHKVKKKDLKDQSYSKSLCLIPELCNMTGLTDDMKADFHVMKDVAQHTRITPNVRHASLRTFIKNVNENEEAREILAAWGLSLQDNSIPFEGRIYAPETIVFGSQEVAGSQLADWGRESSREKVIVPVDLMPRHWIVIFSPRDQDCARNFCNMMRTVGRNIGIQVGEPLMVQLHDDRTESYVVTLKQQYHSQLQLAVLIFPTQREDRYSAVKRVACGDMGLPTQCIVSRTINQEKKLRAVTQKIALQINCKLGGELWALKIPLNGVMVCGVDVYHDSCRQGSSVVGFVASMNQTLTKWYSNVSFQHAGDEIVHKLKIHLLESLRHYHKVHHALPRSIIVYRDGVSEGQLKVVEGHEIPQLATVFMHFDSYEPKLSFVVVQKKLNTRLFTVMASRGLNNPPPGSIVDHTITHHHWYDFFLVSQQVRQGTVSPTHYIVLRDGSNLKVDHMQRLAYKMTHLYYNWPGTVRVPAPCLYAHRLAYLIGQNVKKEPAVGLCNKLFYL</sequence>
<dbReference type="SUPFAM" id="SSF101690">
    <property type="entry name" value="PAZ domain"/>
    <property type="match status" value="1"/>
</dbReference>
<reference evidence="11" key="1">
    <citation type="submission" date="2015-09" db="EMBL/GenBank/DDBJ databases">
        <title>Scylla olivacea transcriptome.</title>
        <authorList>
            <person name="Ikhwanuddin M."/>
        </authorList>
    </citation>
    <scope>NUCLEOTIDE SEQUENCE</scope>
</reference>
<dbReference type="SMART" id="SM00949">
    <property type="entry name" value="PAZ"/>
    <property type="match status" value="1"/>
</dbReference>
<comment type="subcellular location">
    <subcellularLocation>
        <location evidence="1">Cytoplasm</location>
    </subcellularLocation>
</comment>
<comment type="similarity">
    <text evidence="7">Belongs to the argonaute family. Piwi subfamily.</text>
</comment>
<keyword evidence="3" id="KW-0963">Cytoplasm</keyword>
<feature type="compositionally biased region" description="Low complexity" evidence="8">
    <location>
        <begin position="90"/>
        <end position="100"/>
    </location>
</feature>
<dbReference type="Gene3D" id="3.30.420.10">
    <property type="entry name" value="Ribonuclease H-like superfamily/Ribonuclease H"/>
    <property type="match status" value="1"/>
</dbReference>
<dbReference type="GO" id="GO:0030154">
    <property type="term" value="P:cell differentiation"/>
    <property type="evidence" value="ECO:0007669"/>
    <property type="project" value="UniProtKB-KW"/>
</dbReference>
<dbReference type="Pfam" id="PF02170">
    <property type="entry name" value="PAZ"/>
    <property type="match status" value="1"/>
</dbReference>
<dbReference type="GO" id="GO:0003723">
    <property type="term" value="F:RNA binding"/>
    <property type="evidence" value="ECO:0007669"/>
    <property type="project" value="UniProtKB-KW"/>
</dbReference>
<evidence type="ECO:0000256" key="4">
    <source>
        <dbReference type="ARBA" id="ARBA00022782"/>
    </source>
</evidence>
<dbReference type="FunFam" id="3.30.420.10:FF:000014">
    <property type="entry name" value="Piwi-like RNA-mediated gene silencing 1"/>
    <property type="match status" value="1"/>
</dbReference>
<dbReference type="PROSITE" id="PS50822">
    <property type="entry name" value="PIWI"/>
    <property type="match status" value="1"/>
</dbReference>
<dbReference type="SUPFAM" id="SSF53098">
    <property type="entry name" value="Ribonuclease H-like"/>
    <property type="match status" value="1"/>
</dbReference>
<keyword evidence="4" id="KW-0221">Differentiation</keyword>
<dbReference type="CDD" id="cd04658">
    <property type="entry name" value="Piwi_piwi-like_Euk"/>
    <property type="match status" value="1"/>
</dbReference>
<dbReference type="AlphaFoldDB" id="A0A0P4WMX6"/>
<evidence type="ECO:0000256" key="8">
    <source>
        <dbReference type="SAM" id="MobiDB-lite"/>
    </source>
</evidence>
<evidence type="ECO:0000256" key="1">
    <source>
        <dbReference type="ARBA" id="ARBA00004496"/>
    </source>
</evidence>
<dbReference type="SMART" id="SM00950">
    <property type="entry name" value="Piwi"/>
    <property type="match status" value="1"/>
</dbReference>
<accession>A0A0P4WMX6</accession>
<proteinExistence type="inferred from homology"/>
<evidence type="ECO:0000256" key="5">
    <source>
        <dbReference type="ARBA" id="ARBA00022884"/>
    </source>
</evidence>
<dbReference type="InterPro" id="IPR036085">
    <property type="entry name" value="PAZ_dom_sf"/>
</dbReference>
<keyword evidence="6" id="KW-0943">RNA-mediated gene silencing</keyword>
<evidence type="ECO:0000259" key="10">
    <source>
        <dbReference type="PROSITE" id="PS50822"/>
    </source>
</evidence>
<dbReference type="Pfam" id="PF23278">
    <property type="entry name" value="Piwi_N"/>
    <property type="match status" value="1"/>
</dbReference>
<dbReference type="Pfam" id="PF08699">
    <property type="entry name" value="ArgoL1"/>
    <property type="match status" value="1"/>
</dbReference>
<feature type="domain" description="PAZ" evidence="9">
    <location>
        <begin position="347"/>
        <end position="459"/>
    </location>
</feature>
<dbReference type="InterPro" id="IPR014811">
    <property type="entry name" value="ArgoL1"/>
</dbReference>
<dbReference type="EMBL" id="GDRN01060272">
    <property type="protein sequence ID" value="JAI65395.1"/>
    <property type="molecule type" value="Transcribed_RNA"/>
</dbReference>
<feature type="domain" description="Piwi" evidence="10">
    <location>
        <begin position="625"/>
        <end position="917"/>
    </location>
</feature>
<dbReference type="GO" id="GO:0140965">
    <property type="term" value="P:secondary piRNA processing"/>
    <property type="evidence" value="ECO:0007669"/>
    <property type="project" value="UniProtKB-ARBA"/>
</dbReference>
<dbReference type="Gene3D" id="3.40.50.2300">
    <property type="match status" value="1"/>
</dbReference>
<name>A0A0P4WMX6_SCYOL</name>
<protein>
    <submittedName>
        <fullName evidence="11">Uncharacterized protein</fullName>
    </submittedName>
</protein>
<feature type="region of interest" description="Disordered" evidence="8">
    <location>
        <begin position="87"/>
        <end position="110"/>
    </location>
</feature>
<keyword evidence="2" id="KW-0217">Developmental protein</keyword>
<evidence type="ECO:0000313" key="11">
    <source>
        <dbReference type="EMBL" id="JAI65395.1"/>
    </source>
</evidence>
<dbReference type="CDD" id="cd02845">
    <property type="entry name" value="PAZ_piwi_like"/>
    <property type="match status" value="1"/>
</dbReference>
<evidence type="ECO:0000259" key="9">
    <source>
        <dbReference type="PROSITE" id="PS50821"/>
    </source>
</evidence>
<dbReference type="PROSITE" id="PS50821">
    <property type="entry name" value="PAZ"/>
    <property type="match status" value="1"/>
</dbReference>
<dbReference type="GO" id="GO:0005737">
    <property type="term" value="C:cytoplasm"/>
    <property type="evidence" value="ECO:0007669"/>
    <property type="project" value="UniProtKB-SubCell"/>
</dbReference>
<evidence type="ECO:0000256" key="3">
    <source>
        <dbReference type="ARBA" id="ARBA00022490"/>
    </source>
</evidence>
<dbReference type="PANTHER" id="PTHR22891">
    <property type="entry name" value="EUKARYOTIC TRANSLATION INITIATION FACTOR 2C"/>
    <property type="match status" value="1"/>
</dbReference>
<evidence type="ECO:0000256" key="6">
    <source>
        <dbReference type="ARBA" id="ARBA00023158"/>
    </source>
</evidence>
<keyword evidence="5" id="KW-0694">RNA-binding</keyword>
<dbReference type="InterPro" id="IPR036397">
    <property type="entry name" value="RNaseH_sf"/>
</dbReference>
<dbReference type="Pfam" id="PF02171">
    <property type="entry name" value="Piwi"/>
    <property type="match status" value="1"/>
</dbReference>
<dbReference type="InterPro" id="IPR003100">
    <property type="entry name" value="PAZ_dom"/>
</dbReference>
<dbReference type="FunFam" id="2.170.260.10:FF:000003">
    <property type="entry name" value="Piwi-like RNA-mediated gene silencing 2"/>
    <property type="match status" value="1"/>
</dbReference>
<organism evidence="11">
    <name type="scientific">Scylla olivacea</name>
    <name type="common">Orange mud crab</name>
    <name type="synonym">Cancer olivacea</name>
    <dbReference type="NCBI Taxonomy" id="85551"/>
    <lineage>
        <taxon>Eukaryota</taxon>
        <taxon>Metazoa</taxon>
        <taxon>Ecdysozoa</taxon>
        <taxon>Arthropoda</taxon>
        <taxon>Crustacea</taxon>
        <taxon>Multicrustacea</taxon>
        <taxon>Malacostraca</taxon>
        <taxon>Eumalacostraca</taxon>
        <taxon>Eucarida</taxon>
        <taxon>Decapoda</taxon>
        <taxon>Pleocyemata</taxon>
        <taxon>Brachyura</taxon>
        <taxon>Eubrachyura</taxon>
        <taxon>Portunoidea</taxon>
        <taxon>Portunidae</taxon>
        <taxon>Portuninae</taxon>
        <taxon>Scylla</taxon>
    </lineage>
</organism>
<dbReference type="Gene3D" id="2.170.260.10">
    <property type="entry name" value="paz domain"/>
    <property type="match status" value="1"/>
</dbReference>
<dbReference type="InterPro" id="IPR012337">
    <property type="entry name" value="RNaseH-like_sf"/>
</dbReference>
<evidence type="ECO:0000256" key="2">
    <source>
        <dbReference type="ARBA" id="ARBA00022473"/>
    </source>
</evidence>
<dbReference type="InterPro" id="IPR003165">
    <property type="entry name" value="Piwi"/>
</dbReference>